<protein>
    <submittedName>
        <fullName evidence="1">Uncharacterized protein</fullName>
    </submittedName>
</protein>
<comment type="caution">
    <text evidence="1">The sequence shown here is derived from an EMBL/GenBank/DDBJ whole genome shotgun (WGS) entry which is preliminary data.</text>
</comment>
<accession>A0A819QKB5</accession>
<dbReference type="Proteomes" id="UP000663836">
    <property type="component" value="Unassembled WGS sequence"/>
</dbReference>
<evidence type="ECO:0000313" key="2">
    <source>
        <dbReference type="Proteomes" id="UP000663836"/>
    </source>
</evidence>
<gene>
    <name evidence="1" type="ORF">JBS370_LOCUS28258</name>
</gene>
<name>A0A819QKB5_9BILA</name>
<evidence type="ECO:0000313" key="1">
    <source>
        <dbReference type="EMBL" id="CAF4036546.1"/>
    </source>
</evidence>
<dbReference type="SUPFAM" id="SSF52047">
    <property type="entry name" value="RNI-like"/>
    <property type="match status" value="1"/>
</dbReference>
<proteinExistence type="predicted"/>
<reference evidence="1" key="1">
    <citation type="submission" date="2021-02" db="EMBL/GenBank/DDBJ databases">
        <authorList>
            <person name="Nowell W R."/>
        </authorList>
    </citation>
    <scope>NUCLEOTIDE SEQUENCE</scope>
</reference>
<sequence>MSLKQLNVLEYLSLTCIPDRILFKTILTIPRLRICQLTFRESTTIINYHFDVNSNIKQLFLIYLSNVNYSFINLFLIHTPKLKRLEISGSYFSFDRISIFDKQLYILPKLQILKLKIDSGYFTSYCFKCLYMMMPVLNYFYFNYHKHILPETFLDIFISRWWSIIEQIQHMDIYIKDHLIIDTTNDSMQINFKKKSTNSTW</sequence>
<organism evidence="1 2">
    <name type="scientific">Rotaria sordida</name>
    <dbReference type="NCBI Taxonomy" id="392033"/>
    <lineage>
        <taxon>Eukaryota</taxon>
        <taxon>Metazoa</taxon>
        <taxon>Spiralia</taxon>
        <taxon>Gnathifera</taxon>
        <taxon>Rotifera</taxon>
        <taxon>Eurotatoria</taxon>
        <taxon>Bdelloidea</taxon>
        <taxon>Philodinida</taxon>
        <taxon>Philodinidae</taxon>
        <taxon>Rotaria</taxon>
    </lineage>
</organism>
<dbReference type="EMBL" id="CAJOBD010005607">
    <property type="protein sequence ID" value="CAF4036546.1"/>
    <property type="molecule type" value="Genomic_DNA"/>
</dbReference>
<dbReference type="AlphaFoldDB" id="A0A819QKB5"/>